<feature type="compositionally biased region" description="Basic residues" evidence="1">
    <location>
        <begin position="18"/>
        <end position="29"/>
    </location>
</feature>
<dbReference type="HOGENOM" id="CLU_3035045_0_0_1"/>
<evidence type="ECO:0000256" key="1">
    <source>
        <dbReference type="SAM" id="MobiDB-lite"/>
    </source>
</evidence>
<gene>
    <name evidence="2" type="ORF">AMTR_s00032p00113220</name>
</gene>
<dbReference type="Proteomes" id="UP000017836">
    <property type="component" value="Unassembled WGS sequence"/>
</dbReference>
<reference evidence="3" key="1">
    <citation type="journal article" date="2013" name="Science">
        <title>The Amborella genome and the evolution of flowering plants.</title>
        <authorList>
            <consortium name="Amborella Genome Project"/>
        </authorList>
    </citation>
    <scope>NUCLEOTIDE SEQUENCE [LARGE SCALE GENOMIC DNA]</scope>
</reference>
<keyword evidence="3" id="KW-1185">Reference proteome</keyword>
<protein>
    <submittedName>
        <fullName evidence="2">Uncharacterized protein</fullName>
    </submittedName>
</protein>
<evidence type="ECO:0000313" key="2">
    <source>
        <dbReference type="EMBL" id="ERN14827.1"/>
    </source>
</evidence>
<organism evidence="2 3">
    <name type="scientific">Amborella trichopoda</name>
    <dbReference type="NCBI Taxonomy" id="13333"/>
    <lineage>
        <taxon>Eukaryota</taxon>
        <taxon>Viridiplantae</taxon>
        <taxon>Streptophyta</taxon>
        <taxon>Embryophyta</taxon>
        <taxon>Tracheophyta</taxon>
        <taxon>Spermatophyta</taxon>
        <taxon>Magnoliopsida</taxon>
        <taxon>Amborellales</taxon>
        <taxon>Amborellaceae</taxon>
        <taxon>Amborella</taxon>
    </lineage>
</organism>
<evidence type="ECO:0000313" key="3">
    <source>
        <dbReference type="Proteomes" id="UP000017836"/>
    </source>
</evidence>
<sequence length="55" mass="5539">MLAGVAVGVTAATATQQKGKRGPRQKGAGKGKVGASKGNPNLRDGVPSERAHLRC</sequence>
<accession>U5D0A7</accession>
<proteinExistence type="predicted"/>
<feature type="region of interest" description="Disordered" evidence="1">
    <location>
        <begin position="1"/>
        <end position="55"/>
    </location>
</feature>
<dbReference type="AlphaFoldDB" id="U5D0A7"/>
<name>U5D0A7_AMBTC</name>
<feature type="compositionally biased region" description="Low complexity" evidence="1">
    <location>
        <begin position="1"/>
        <end position="15"/>
    </location>
</feature>
<dbReference type="EMBL" id="KI392518">
    <property type="protein sequence ID" value="ERN14827.1"/>
    <property type="molecule type" value="Genomic_DNA"/>
</dbReference>
<dbReference type="Gramene" id="ERN14827">
    <property type="protein sequence ID" value="ERN14827"/>
    <property type="gene ID" value="AMTR_s00032p00113220"/>
</dbReference>
<feature type="compositionally biased region" description="Basic and acidic residues" evidence="1">
    <location>
        <begin position="46"/>
        <end position="55"/>
    </location>
</feature>